<sequence length="287" mass="32045">MRRPVEFLSCLFAGIFLILFIAGTSGAGEKTVRIGYAQWSCATAASNVVKAVLEEKMGYDCQLVPMDAEALWLSTASKDIDGFVCAWLPGLHQYFYAKAGDHVVDLGPNLEGTKVGLVVPEYVPLDSIEALGAHAGKFDNQIIGIDPGAGIMRFAKEAIKDYQIANMTLVPGSGAAMTKVLRQKIKNRQWVVVTGWTPHWKFARWDLKYLKDPKGVFGGSESIHTVVRKDLEKEKPDLYRFLDHFSWQPDDIHQVMDMIQKSGRPYQSAVRWIKQNPDKVESWLSGP</sequence>
<reference evidence="6 7" key="1">
    <citation type="submission" date="2020-07" db="EMBL/GenBank/DDBJ databases">
        <title>Genomic Encyclopedia of Type Strains, Phase IV (KMG-IV): sequencing the most valuable type-strain genomes for metagenomic binning, comparative biology and taxonomic classification.</title>
        <authorList>
            <person name="Goeker M."/>
        </authorList>
    </citation>
    <scope>NUCLEOTIDE SEQUENCE [LARGE SCALE GENOMIC DNA]</scope>
    <source>
        <strain evidence="6 7">DSM 17721</strain>
    </source>
</reference>
<organism evidence="6 7">
    <name type="scientific">Desulfosalsimonas propionicica</name>
    <dbReference type="NCBI Taxonomy" id="332175"/>
    <lineage>
        <taxon>Bacteria</taxon>
        <taxon>Pseudomonadati</taxon>
        <taxon>Thermodesulfobacteriota</taxon>
        <taxon>Desulfobacteria</taxon>
        <taxon>Desulfobacterales</taxon>
        <taxon>Desulfosalsimonadaceae</taxon>
        <taxon>Desulfosalsimonas</taxon>
    </lineage>
</organism>
<evidence type="ECO:0000256" key="1">
    <source>
        <dbReference type="ARBA" id="ARBA00004236"/>
    </source>
</evidence>
<dbReference type="GO" id="GO:0015226">
    <property type="term" value="F:carnitine transmembrane transporter activity"/>
    <property type="evidence" value="ECO:0007669"/>
    <property type="project" value="TreeGrafter"/>
</dbReference>
<dbReference type="PANTHER" id="PTHR47737:SF1">
    <property type="entry name" value="GLYCINE BETAINE_PROLINE BETAINE TRANSPORT SYSTEM PERMEASE PROTEIN PROW"/>
    <property type="match status" value="1"/>
</dbReference>
<dbReference type="GO" id="GO:0005275">
    <property type="term" value="F:amine transmembrane transporter activity"/>
    <property type="evidence" value="ECO:0007669"/>
    <property type="project" value="TreeGrafter"/>
</dbReference>
<dbReference type="CDD" id="cd13639">
    <property type="entry name" value="PBP2_OpuAC_like"/>
    <property type="match status" value="1"/>
</dbReference>
<dbReference type="SUPFAM" id="SSF53850">
    <property type="entry name" value="Periplasmic binding protein-like II"/>
    <property type="match status" value="1"/>
</dbReference>
<dbReference type="Proteomes" id="UP000525298">
    <property type="component" value="Unassembled WGS sequence"/>
</dbReference>
<name>A0A7W0C7I6_9BACT</name>
<evidence type="ECO:0000256" key="4">
    <source>
        <dbReference type="ARBA" id="ARBA00023136"/>
    </source>
</evidence>
<dbReference type="PANTHER" id="PTHR47737">
    <property type="entry name" value="GLYCINE BETAINE/PROLINE BETAINE TRANSPORT SYSTEM PERMEASE PROTEIN PROW"/>
    <property type="match status" value="1"/>
</dbReference>
<keyword evidence="3" id="KW-1003">Cell membrane</keyword>
<comment type="caution">
    <text evidence="6">The sequence shown here is derived from an EMBL/GenBank/DDBJ whole genome shotgun (WGS) entry which is preliminary data.</text>
</comment>
<comment type="subcellular location">
    <subcellularLocation>
        <location evidence="1">Cell membrane</location>
    </subcellularLocation>
</comment>
<evidence type="ECO:0000313" key="6">
    <source>
        <dbReference type="EMBL" id="MBA2880552.1"/>
    </source>
</evidence>
<dbReference type="Gene3D" id="3.40.190.10">
    <property type="entry name" value="Periplasmic binding protein-like II"/>
    <property type="match status" value="1"/>
</dbReference>
<dbReference type="GO" id="GO:0031460">
    <property type="term" value="P:glycine betaine transport"/>
    <property type="evidence" value="ECO:0007669"/>
    <property type="project" value="TreeGrafter"/>
</dbReference>
<dbReference type="AlphaFoldDB" id="A0A7W0C7I6"/>
<keyword evidence="4" id="KW-0472">Membrane</keyword>
<feature type="domain" description="ABC-type glycine betaine transport system substrate-binding" evidence="5">
    <location>
        <begin position="30"/>
        <end position="275"/>
    </location>
</feature>
<evidence type="ECO:0000256" key="2">
    <source>
        <dbReference type="ARBA" id="ARBA00022448"/>
    </source>
</evidence>
<dbReference type="EMBL" id="JACDUS010000002">
    <property type="protein sequence ID" value="MBA2880552.1"/>
    <property type="molecule type" value="Genomic_DNA"/>
</dbReference>
<dbReference type="RefSeq" id="WP_181550225.1">
    <property type="nucleotide sequence ID" value="NZ_JACDUS010000002.1"/>
</dbReference>
<dbReference type="GO" id="GO:0043190">
    <property type="term" value="C:ATP-binding cassette (ABC) transporter complex"/>
    <property type="evidence" value="ECO:0007669"/>
    <property type="project" value="InterPro"/>
</dbReference>
<dbReference type="InterPro" id="IPR007210">
    <property type="entry name" value="ABC_Gly_betaine_transp_sub-bd"/>
</dbReference>
<keyword evidence="2" id="KW-0813">Transport</keyword>
<evidence type="ECO:0000256" key="3">
    <source>
        <dbReference type="ARBA" id="ARBA00022475"/>
    </source>
</evidence>
<dbReference type="Pfam" id="PF04069">
    <property type="entry name" value="OpuAC"/>
    <property type="match status" value="1"/>
</dbReference>
<dbReference type="GO" id="GO:0015871">
    <property type="term" value="P:choline transport"/>
    <property type="evidence" value="ECO:0007669"/>
    <property type="project" value="TreeGrafter"/>
</dbReference>
<keyword evidence="7" id="KW-1185">Reference proteome</keyword>
<evidence type="ECO:0000313" key="7">
    <source>
        <dbReference type="Proteomes" id="UP000525298"/>
    </source>
</evidence>
<evidence type="ECO:0000259" key="5">
    <source>
        <dbReference type="Pfam" id="PF04069"/>
    </source>
</evidence>
<protein>
    <submittedName>
        <fullName evidence="6">Glycine betaine/proline transport system substrate-binding protein</fullName>
    </submittedName>
</protein>
<accession>A0A7W0C7I6</accession>
<gene>
    <name evidence="6" type="ORF">HNR65_000870</name>
</gene>
<proteinExistence type="predicted"/>
<dbReference type="Gene3D" id="3.40.190.100">
    <property type="entry name" value="Glycine betaine-binding periplasmic protein, domain 2"/>
    <property type="match status" value="1"/>
</dbReference>